<dbReference type="InterPro" id="IPR012341">
    <property type="entry name" value="6hp_glycosidase-like_sf"/>
</dbReference>
<dbReference type="GO" id="GO:0005993">
    <property type="term" value="P:trehalose catabolic process"/>
    <property type="evidence" value="ECO:0007669"/>
    <property type="project" value="TreeGrafter"/>
</dbReference>
<dbReference type="PANTHER" id="PTHR11051:SF8">
    <property type="entry name" value="PROTEIN-GLUCOSYLGALACTOSYLHYDROXYLYSINE GLUCOSIDASE"/>
    <property type="match status" value="1"/>
</dbReference>
<dbReference type="AlphaFoldDB" id="A0A8H8RG85"/>
<evidence type="ECO:0000313" key="6">
    <source>
        <dbReference type="EMBL" id="TVY34825.1"/>
    </source>
</evidence>
<protein>
    <recommendedName>
        <fullName evidence="3">alpha,alpha-trehalase</fullName>
        <ecNumber evidence="3">3.2.1.28</ecNumber>
    </recommendedName>
</protein>
<evidence type="ECO:0000313" key="7">
    <source>
        <dbReference type="Proteomes" id="UP000462212"/>
    </source>
</evidence>
<dbReference type="SUPFAM" id="SSF48208">
    <property type="entry name" value="Six-hairpin glycosidases"/>
    <property type="match status" value="1"/>
</dbReference>
<dbReference type="InterPro" id="IPR037018">
    <property type="entry name" value="GH65_N"/>
</dbReference>
<evidence type="ECO:0000256" key="3">
    <source>
        <dbReference type="ARBA" id="ARBA00012757"/>
    </source>
</evidence>
<dbReference type="PANTHER" id="PTHR11051">
    <property type="entry name" value="GLYCOSYL HYDROLASE-RELATED"/>
    <property type="match status" value="1"/>
</dbReference>
<dbReference type="GO" id="GO:0030246">
    <property type="term" value="F:carbohydrate binding"/>
    <property type="evidence" value="ECO:0007669"/>
    <property type="project" value="InterPro"/>
</dbReference>
<dbReference type="Pfam" id="PF03632">
    <property type="entry name" value="Glyco_hydro_65m"/>
    <property type="match status" value="1"/>
</dbReference>
<evidence type="ECO:0000259" key="5">
    <source>
        <dbReference type="Pfam" id="PF03636"/>
    </source>
</evidence>
<dbReference type="EMBL" id="QGMJ01000595">
    <property type="protein sequence ID" value="TVY34825.1"/>
    <property type="molecule type" value="Genomic_DNA"/>
</dbReference>
<dbReference type="InterPro" id="IPR005196">
    <property type="entry name" value="Glyco_hydro_65_N"/>
</dbReference>
<organism evidence="6 7">
    <name type="scientific">Lachnellula subtilissima</name>
    <dbReference type="NCBI Taxonomy" id="602034"/>
    <lineage>
        <taxon>Eukaryota</taxon>
        <taxon>Fungi</taxon>
        <taxon>Dikarya</taxon>
        <taxon>Ascomycota</taxon>
        <taxon>Pezizomycotina</taxon>
        <taxon>Leotiomycetes</taxon>
        <taxon>Helotiales</taxon>
        <taxon>Lachnaceae</taxon>
        <taxon>Lachnellula</taxon>
    </lineage>
</organism>
<dbReference type="OrthoDB" id="200349at2759"/>
<dbReference type="GO" id="GO:0009277">
    <property type="term" value="C:fungal-type cell wall"/>
    <property type="evidence" value="ECO:0007669"/>
    <property type="project" value="TreeGrafter"/>
</dbReference>
<comment type="similarity">
    <text evidence="2">Belongs to the glycosyl hydrolase 65 family.</text>
</comment>
<comment type="caution">
    <text evidence="6">The sequence shown here is derived from an EMBL/GenBank/DDBJ whole genome shotgun (WGS) entry which is preliminary data.</text>
</comment>
<feature type="domain" description="Glycoside hydrolase family 65 central catalytic" evidence="4">
    <location>
        <begin position="428"/>
        <end position="640"/>
    </location>
</feature>
<feature type="domain" description="Glycoside hydrolase family 65 N-terminal" evidence="5">
    <location>
        <begin position="102"/>
        <end position="361"/>
    </location>
</feature>
<dbReference type="Proteomes" id="UP000462212">
    <property type="component" value="Unassembled WGS sequence"/>
</dbReference>
<evidence type="ECO:0000256" key="1">
    <source>
        <dbReference type="ARBA" id="ARBA00001576"/>
    </source>
</evidence>
<reference evidence="6 7" key="1">
    <citation type="submission" date="2018-05" db="EMBL/GenBank/DDBJ databases">
        <title>Genome sequencing and assembly of the regulated plant pathogen Lachnellula willkommii and related sister species for the development of diagnostic species identification markers.</title>
        <authorList>
            <person name="Giroux E."/>
            <person name="Bilodeau G."/>
        </authorList>
    </citation>
    <scope>NUCLEOTIDE SEQUENCE [LARGE SCALE GENOMIC DNA]</scope>
    <source>
        <strain evidence="6 7">CBS 197.66</strain>
    </source>
</reference>
<keyword evidence="7" id="KW-1185">Reference proteome</keyword>
<evidence type="ECO:0000259" key="4">
    <source>
        <dbReference type="Pfam" id="PF03632"/>
    </source>
</evidence>
<dbReference type="InterPro" id="IPR008928">
    <property type="entry name" value="6-hairpin_glycosidase_sf"/>
</dbReference>
<proteinExistence type="inferred from homology"/>
<gene>
    <name evidence="6" type="primary">treA</name>
    <name evidence="6" type="ORF">LSUB1_G004712</name>
</gene>
<sequence>MGRLHPFLRRRGYSWLQTFLLQPSPLVDIFLFIAACQTASLPLDGINAPSEHRFKTIPEPGMPGDVDFRILAAQNLSSYDDTTGSFTIDGDKLPRALSQMFQARHGLGNGYISAEVPFMGPFFEVDRNQTHNHGNVTTSWPQKSQRLAFSGLAGFYDCQDDVGGTNYPELNDRVCDSIISGIPYFYAIHVRVAGQTLDATVDEADITNYTTTLSMRDGLRTWKYTWSPKDISVSFDCEYTALADRVRPNVAATQLRVTPRGSNINATIIDKLDGRSAVRSSLVKRGMDNDSGIYVANHANGRPEMKAWIFSRMYISGTNGSSRRELSFPDDNNNMSIGQEWDIDLVDGEPVVFYQVPTAYTDGWNQILSEHTQAWNELMDLRLITSYRDPTTGALPDDHLIEILQADAIASRFFLFQNLLPDDGSGLNDNGVAVGGIASENYGGMVFWDMDTWMHPPTALTNPDYTVGMRNFRLSHFPQALRNAQEDYVQDRYKFSNDSGLYSWTTGAWGNATGTGPVLDYEYHINTDIALEMFQHLAFSGDTVLFKEKYWPAVMGIANSMTTLLQPDGRKWSLSNTTDPDEFTNHVDNGAFTLASIMRLLDLVVSYQEANNIPVNETWRDMADNVNIPKADSGIILEYENMPNNVNIKQADVNLINLLNPKWYDLKTAQLNHAYYIQKESPDGPP</sequence>
<dbReference type="InterPro" id="IPR005195">
    <property type="entry name" value="Glyco_hydro_65_M"/>
</dbReference>
<comment type="catalytic activity">
    <reaction evidence="1">
        <text>alpha,alpha-trehalose + H2O = alpha-D-glucose + beta-D-glucose</text>
        <dbReference type="Rhea" id="RHEA:32675"/>
        <dbReference type="ChEBI" id="CHEBI:15377"/>
        <dbReference type="ChEBI" id="CHEBI:15903"/>
        <dbReference type="ChEBI" id="CHEBI:16551"/>
        <dbReference type="ChEBI" id="CHEBI:17925"/>
        <dbReference type="EC" id="3.2.1.28"/>
    </reaction>
</comment>
<dbReference type="Gene3D" id="2.70.98.40">
    <property type="entry name" value="Glycoside hydrolase, family 65, N-terminal domain"/>
    <property type="match status" value="1"/>
</dbReference>
<dbReference type="Pfam" id="PF03636">
    <property type="entry name" value="Glyco_hydro_65N"/>
    <property type="match status" value="1"/>
</dbReference>
<dbReference type="GO" id="GO:0004555">
    <property type="term" value="F:alpha,alpha-trehalase activity"/>
    <property type="evidence" value="ECO:0007669"/>
    <property type="project" value="UniProtKB-EC"/>
</dbReference>
<dbReference type="InterPro" id="IPR011013">
    <property type="entry name" value="Gal_mutarotase_sf_dom"/>
</dbReference>
<dbReference type="SUPFAM" id="SSF74650">
    <property type="entry name" value="Galactose mutarotase-like"/>
    <property type="match status" value="1"/>
</dbReference>
<evidence type="ECO:0000256" key="2">
    <source>
        <dbReference type="ARBA" id="ARBA00006768"/>
    </source>
</evidence>
<accession>A0A8H8RG85</accession>
<dbReference type="Gene3D" id="1.50.10.10">
    <property type="match status" value="1"/>
</dbReference>
<name>A0A8H8RG85_9HELO</name>
<dbReference type="EC" id="3.2.1.28" evidence="3"/>